<feature type="transmembrane region" description="Helical" evidence="2">
    <location>
        <begin position="140"/>
        <end position="158"/>
    </location>
</feature>
<evidence type="ECO:0000313" key="3">
    <source>
        <dbReference type="EMBL" id="CAE1300509.1"/>
    </source>
</evidence>
<dbReference type="AlphaFoldDB" id="A0A812DLD8"/>
<sequence>MLDFSLPSSNAFHLIHLPSLGQSLSFLCKYLSLGTCFFFSFWFISLSVFIYLDFLVSFLCLYLSLAPSSHFFSSFSFYPIYFVGSLSFPVSNFFLFSSGGRKSRDNTPQGKKNVLGQNPSVRKGKESPTIEAASHQRYEVIAIFRILFISLILSQAFFQLLCHRSSIIPPLLPSIPSVLYLSITLSLSDLLFSFIFPIKLFPFFFLLFFQLQFLSLTCFLSFNDFFFLYLLITLLTFNHSLHPSTTHSITTLPAHSLIPSVTLVLTLSLPLVCSFSVPPDCSLLLCPSRSLVHSFLFCISHSLVHSFLLCPSCSLTFSFNKPFHLILGEPASFDSSVHHPFYPPALFAPLLSSVLPL</sequence>
<keyword evidence="2" id="KW-0472">Membrane</keyword>
<feature type="transmembrane region" description="Helical" evidence="2">
    <location>
        <begin position="48"/>
        <end position="65"/>
    </location>
</feature>
<comment type="caution">
    <text evidence="3">The sequence shown here is derived from an EMBL/GenBank/DDBJ whole genome shotgun (WGS) entry which is preliminary data.</text>
</comment>
<reference evidence="3" key="1">
    <citation type="submission" date="2021-01" db="EMBL/GenBank/DDBJ databases">
        <authorList>
            <person name="Li R."/>
            <person name="Bekaert M."/>
        </authorList>
    </citation>
    <scope>NUCLEOTIDE SEQUENCE</scope>
    <source>
        <strain evidence="3">Farmed</strain>
    </source>
</reference>
<feature type="transmembrane region" description="Helical" evidence="2">
    <location>
        <begin position="213"/>
        <end position="237"/>
    </location>
</feature>
<evidence type="ECO:0000313" key="4">
    <source>
        <dbReference type="Proteomes" id="UP000597762"/>
    </source>
</evidence>
<proteinExistence type="predicted"/>
<name>A0A812DLD8_ACAPH</name>
<keyword evidence="2" id="KW-1133">Transmembrane helix</keyword>
<feature type="transmembrane region" description="Helical" evidence="2">
    <location>
        <begin position="178"/>
        <end position="201"/>
    </location>
</feature>
<dbReference type="EMBL" id="CAHIKZ030003443">
    <property type="protein sequence ID" value="CAE1300509.1"/>
    <property type="molecule type" value="Genomic_DNA"/>
</dbReference>
<feature type="region of interest" description="Disordered" evidence="1">
    <location>
        <begin position="101"/>
        <end position="128"/>
    </location>
</feature>
<protein>
    <submittedName>
        <fullName evidence="3">Uncharacterized protein</fullName>
    </submittedName>
</protein>
<keyword evidence="2" id="KW-0812">Transmembrane</keyword>
<organism evidence="3 4">
    <name type="scientific">Acanthosepion pharaonis</name>
    <name type="common">Pharaoh cuttlefish</name>
    <name type="synonym">Sepia pharaonis</name>
    <dbReference type="NCBI Taxonomy" id="158019"/>
    <lineage>
        <taxon>Eukaryota</taxon>
        <taxon>Metazoa</taxon>
        <taxon>Spiralia</taxon>
        <taxon>Lophotrochozoa</taxon>
        <taxon>Mollusca</taxon>
        <taxon>Cephalopoda</taxon>
        <taxon>Coleoidea</taxon>
        <taxon>Decapodiformes</taxon>
        <taxon>Sepiida</taxon>
        <taxon>Sepiina</taxon>
        <taxon>Sepiidae</taxon>
        <taxon>Acanthosepion</taxon>
    </lineage>
</organism>
<accession>A0A812DLD8</accession>
<keyword evidence="4" id="KW-1185">Reference proteome</keyword>
<evidence type="ECO:0000256" key="2">
    <source>
        <dbReference type="SAM" id="Phobius"/>
    </source>
</evidence>
<feature type="transmembrane region" description="Helical" evidence="2">
    <location>
        <begin position="257"/>
        <end position="278"/>
    </location>
</feature>
<dbReference type="Proteomes" id="UP000597762">
    <property type="component" value="Unassembled WGS sequence"/>
</dbReference>
<feature type="transmembrane region" description="Helical" evidence="2">
    <location>
        <begin position="77"/>
        <end position="96"/>
    </location>
</feature>
<feature type="compositionally biased region" description="Polar residues" evidence="1">
    <location>
        <begin position="106"/>
        <end position="120"/>
    </location>
</feature>
<evidence type="ECO:0000256" key="1">
    <source>
        <dbReference type="SAM" id="MobiDB-lite"/>
    </source>
</evidence>
<gene>
    <name evidence="3" type="ORF">SPHA_53868</name>
</gene>